<protein>
    <submittedName>
        <fullName evidence="2">Uncharacterized protein</fullName>
    </submittedName>
</protein>
<feature type="region of interest" description="Disordered" evidence="1">
    <location>
        <begin position="100"/>
        <end position="160"/>
    </location>
</feature>
<comment type="caution">
    <text evidence="2">The sequence shown here is derived from an EMBL/GenBank/DDBJ whole genome shotgun (WGS) entry which is preliminary data.</text>
</comment>
<evidence type="ECO:0000256" key="1">
    <source>
        <dbReference type="SAM" id="MobiDB-lite"/>
    </source>
</evidence>
<sequence length="399" mass="43914">MNRYRAPAPVEPQPAPKPEAKKLRRKLQKIGGQRGSVQFATSNPKATESRGFLSAFSSKKADPEKSARRTTAPEPLPIDLSDPKWAEYLRTSRYTAKEIEFLPQPHSQESLSPPADVIPEFAHLNVSSDAPRKSSETISTEGPSTPSTSSSAASASRRYAKTPVTRIGQLEEVAVRDPSLSQNASSVELIAESYRALLDSRNSFLEERYMTPFQSFDEVPSDLGSRFWDVRPSTPLAAVLEVPQSPKQDIMESPTSSDGTLVGFEEDAIYFKPVSVLTDPPSAAPLRTRNGPRSAQSMASIVPDNPTVQIVFDLLTKELSAAASGNTMRPSTETSSLQIWIMIEAYEKLREKVENMGLDAEQAESVQTMFTMWLRTLHTIHDTMTGNDGQRSESDYGDS</sequence>
<feature type="compositionally biased region" description="Low complexity" evidence="1">
    <location>
        <begin position="136"/>
        <end position="156"/>
    </location>
</feature>
<name>A0ABR2VBA2_9PEZI</name>
<proteinExistence type="predicted"/>
<accession>A0ABR2VBA2</accession>
<evidence type="ECO:0000313" key="3">
    <source>
        <dbReference type="Proteomes" id="UP001408356"/>
    </source>
</evidence>
<evidence type="ECO:0000313" key="2">
    <source>
        <dbReference type="EMBL" id="KAK9424187.1"/>
    </source>
</evidence>
<feature type="region of interest" description="Disordered" evidence="1">
    <location>
        <begin position="1"/>
        <end position="82"/>
    </location>
</feature>
<feature type="compositionally biased region" description="Polar residues" evidence="1">
    <location>
        <begin position="35"/>
        <end position="46"/>
    </location>
</feature>
<dbReference type="EMBL" id="JARVKF010000046">
    <property type="protein sequence ID" value="KAK9424187.1"/>
    <property type="molecule type" value="Genomic_DNA"/>
</dbReference>
<dbReference type="Proteomes" id="UP001408356">
    <property type="component" value="Unassembled WGS sequence"/>
</dbReference>
<reference evidence="2 3" key="1">
    <citation type="journal article" date="2024" name="J. Plant Pathol.">
        <title>Sequence and assembly of the genome of Seiridium unicorne, isolate CBS 538.82, causal agent of cypress canker disease.</title>
        <authorList>
            <person name="Scali E."/>
            <person name="Rocca G.D."/>
            <person name="Danti R."/>
            <person name="Garbelotto M."/>
            <person name="Barberini S."/>
            <person name="Baroncelli R."/>
            <person name="Emiliani G."/>
        </authorList>
    </citation>
    <scope>NUCLEOTIDE SEQUENCE [LARGE SCALE GENOMIC DNA]</scope>
    <source>
        <strain evidence="2 3">BM-138-508</strain>
    </source>
</reference>
<gene>
    <name evidence="2" type="ORF">SUNI508_03675</name>
</gene>
<organism evidence="2 3">
    <name type="scientific">Seiridium unicorne</name>
    <dbReference type="NCBI Taxonomy" id="138068"/>
    <lineage>
        <taxon>Eukaryota</taxon>
        <taxon>Fungi</taxon>
        <taxon>Dikarya</taxon>
        <taxon>Ascomycota</taxon>
        <taxon>Pezizomycotina</taxon>
        <taxon>Sordariomycetes</taxon>
        <taxon>Xylariomycetidae</taxon>
        <taxon>Amphisphaeriales</taxon>
        <taxon>Sporocadaceae</taxon>
        <taxon>Seiridium</taxon>
    </lineage>
</organism>
<keyword evidence="3" id="KW-1185">Reference proteome</keyword>